<comment type="function">
    <text evidence="6">Toxic component of a toxin-antitoxin (TA) system. An RNase.</text>
</comment>
<dbReference type="KEGG" id="orz:FNH13_15520"/>
<sequence>MGGLHVIVDTSVWIEFLRPGPSKAGDHLESLIRQQERLVVPETVLMELLSGTADEVAADRRLRMLESFEVTPTEPVVDSLAAARLQRACRREGESVRNLGDCLIASVSLRLDVPVLHRDRDFEVLRRHCGIQTVSLLEL</sequence>
<evidence type="ECO:0000259" key="7">
    <source>
        <dbReference type="SMART" id="SM00670"/>
    </source>
</evidence>
<dbReference type="Proteomes" id="UP000315395">
    <property type="component" value="Chromosome"/>
</dbReference>
<dbReference type="SMART" id="SM00670">
    <property type="entry name" value="PINc"/>
    <property type="match status" value="1"/>
</dbReference>
<dbReference type="PANTHER" id="PTHR42740:SF1">
    <property type="entry name" value="RIBONUCLEASE VAPC3"/>
    <property type="match status" value="1"/>
</dbReference>
<evidence type="ECO:0000313" key="8">
    <source>
        <dbReference type="EMBL" id="QDO89565.1"/>
    </source>
</evidence>
<gene>
    <name evidence="6" type="primary">vapC</name>
    <name evidence="8" type="ORF">FNH13_15520</name>
</gene>
<feature type="binding site" evidence="6">
    <location>
        <position position="101"/>
    </location>
    <ligand>
        <name>Mg(2+)</name>
        <dbReference type="ChEBI" id="CHEBI:18420"/>
    </ligand>
</feature>
<keyword evidence="3 6" id="KW-0479">Metal-binding</keyword>
<dbReference type="CDD" id="cd18756">
    <property type="entry name" value="PIN_MtVapC15-VapC11-like"/>
    <property type="match status" value="1"/>
</dbReference>
<keyword evidence="4 6" id="KW-0378">Hydrolase</keyword>
<organism evidence="8 9">
    <name type="scientific">Ornithinimicrobium ciconiae</name>
    <dbReference type="NCBI Taxonomy" id="2594265"/>
    <lineage>
        <taxon>Bacteria</taxon>
        <taxon>Bacillati</taxon>
        <taxon>Actinomycetota</taxon>
        <taxon>Actinomycetes</taxon>
        <taxon>Micrococcales</taxon>
        <taxon>Ornithinimicrobiaceae</taxon>
        <taxon>Ornithinimicrobium</taxon>
    </lineage>
</organism>
<keyword evidence="5 6" id="KW-0460">Magnesium</keyword>
<keyword evidence="1 6" id="KW-1277">Toxin-antitoxin system</keyword>
<dbReference type="PANTHER" id="PTHR42740">
    <property type="entry name" value="RIBONUCLEASE VAPC3"/>
    <property type="match status" value="1"/>
</dbReference>
<evidence type="ECO:0000256" key="2">
    <source>
        <dbReference type="ARBA" id="ARBA00022722"/>
    </source>
</evidence>
<feature type="binding site" evidence="6">
    <location>
        <position position="9"/>
    </location>
    <ligand>
        <name>Mg(2+)</name>
        <dbReference type="ChEBI" id="CHEBI:18420"/>
    </ligand>
</feature>
<accession>A0A516GDG4</accession>
<feature type="domain" description="PIN" evidence="7">
    <location>
        <begin position="4"/>
        <end position="124"/>
    </location>
</feature>
<evidence type="ECO:0000256" key="5">
    <source>
        <dbReference type="ARBA" id="ARBA00022842"/>
    </source>
</evidence>
<keyword evidence="2 6" id="KW-0540">Nuclease</keyword>
<evidence type="ECO:0000256" key="3">
    <source>
        <dbReference type="ARBA" id="ARBA00022723"/>
    </source>
</evidence>
<keyword evidence="9" id="KW-1185">Reference proteome</keyword>
<proteinExistence type="inferred from homology"/>
<dbReference type="GO" id="GO:0000287">
    <property type="term" value="F:magnesium ion binding"/>
    <property type="evidence" value="ECO:0007669"/>
    <property type="project" value="UniProtKB-UniRule"/>
</dbReference>
<name>A0A516GDG4_9MICO</name>
<dbReference type="GO" id="GO:0004540">
    <property type="term" value="F:RNA nuclease activity"/>
    <property type="evidence" value="ECO:0007669"/>
    <property type="project" value="InterPro"/>
</dbReference>
<dbReference type="InterPro" id="IPR051749">
    <property type="entry name" value="PINc/VapC_TA_RNase"/>
</dbReference>
<reference evidence="8 9" key="1">
    <citation type="submission" date="2019-07" db="EMBL/GenBank/DDBJ databases">
        <title>complete genome sequencing of Ornithinimicrobium sp. H23M54.</title>
        <authorList>
            <person name="Bae J.-W."/>
            <person name="Lee S.-Y."/>
        </authorList>
    </citation>
    <scope>NUCLEOTIDE SEQUENCE [LARGE SCALE GENOMIC DNA]</scope>
    <source>
        <strain evidence="8 9">H23M54</strain>
    </source>
</reference>
<protein>
    <recommendedName>
        <fullName evidence="6">Ribonuclease VapC</fullName>
        <shortName evidence="6">RNase VapC</shortName>
        <ecNumber evidence="6">3.1.-.-</ecNumber>
    </recommendedName>
    <alternativeName>
        <fullName evidence="6">Toxin VapC</fullName>
    </alternativeName>
</protein>
<dbReference type="SUPFAM" id="SSF88723">
    <property type="entry name" value="PIN domain-like"/>
    <property type="match status" value="1"/>
</dbReference>
<evidence type="ECO:0000313" key="9">
    <source>
        <dbReference type="Proteomes" id="UP000315395"/>
    </source>
</evidence>
<dbReference type="Gene3D" id="3.40.50.1010">
    <property type="entry name" value="5'-nuclease"/>
    <property type="match status" value="1"/>
</dbReference>
<evidence type="ECO:0000256" key="4">
    <source>
        <dbReference type="ARBA" id="ARBA00022801"/>
    </source>
</evidence>
<dbReference type="HAMAP" id="MF_00265">
    <property type="entry name" value="VapC_Nob1"/>
    <property type="match status" value="1"/>
</dbReference>
<dbReference type="AlphaFoldDB" id="A0A516GDG4"/>
<dbReference type="GO" id="GO:0090729">
    <property type="term" value="F:toxin activity"/>
    <property type="evidence" value="ECO:0007669"/>
    <property type="project" value="UniProtKB-KW"/>
</dbReference>
<keyword evidence="6" id="KW-0800">Toxin</keyword>
<dbReference type="InterPro" id="IPR002716">
    <property type="entry name" value="PIN_dom"/>
</dbReference>
<dbReference type="EC" id="3.1.-.-" evidence="6"/>
<dbReference type="Pfam" id="PF01850">
    <property type="entry name" value="PIN"/>
    <property type="match status" value="1"/>
</dbReference>
<dbReference type="InterPro" id="IPR029060">
    <property type="entry name" value="PIN-like_dom_sf"/>
</dbReference>
<dbReference type="OrthoDB" id="9811788at2"/>
<dbReference type="InterPro" id="IPR022907">
    <property type="entry name" value="VapC_family"/>
</dbReference>
<comment type="cofactor">
    <cofactor evidence="6">
        <name>Mg(2+)</name>
        <dbReference type="ChEBI" id="CHEBI:18420"/>
    </cofactor>
</comment>
<evidence type="ECO:0000256" key="6">
    <source>
        <dbReference type="HAMAP-Rule" id="MF_00265"/>
    </source>
</evidence>
<evidence type="ECO:0000256" key="1">
    <source>
        <dbReference type="ARBA" id="ARBA00022649"/>
    </source>
</evidence>
<comment type="similarity">
    <text evidence="6">Belongs to the PINc/VapC protein family.</text>
</comment>
<dbReference type="GO" id="GO:0016787">
    <property type="term" value="F:hydrolase activity"/>
    <property type="evidence" value="ECO:0007669"/>
    <property type="project" value="UniProtKB-KW"/>
</dbReference>
<dbReference type="EMBL" id="CP041616">
    <property type="protein sequence ID" value="QDO89565.1"/>
    <property type="molecule type" value="Genomic_DNA"/>
</dbReference>